<dbReference type="Proteomes" id="UP000191901">
    <property type="component" value="Chromosome"/>
</dbReference>
<gene>
    <name evidence="2" type="ORF">XM38_014940</name>
</gene>
<accession>A0A1Z3HJQ3</accession>
<keyword evidence="3" id="KW-1185">Reference proteome</keyword>
<evidence type="ECO:0000313" key="2">
    <source>
        <dbReference type="EMBL" id="ASC70554.1"/>
    </source>
</evidence>
<sequence length="88" mass="9632">MRGQELEITAFRQGLETGTIECRPPRQCPYDVLVQHLVTLACGDGFAPETTLQTLRQTIAYADLSDADFQWVLDFSLAGGATLCPAVE</sequence>
<dbReference type="Pfam" id="PF19306">
    <property type="entry name" value="WHD_Lhr"/>
    <property type="match status" value="1"/>
</dbReference>
<dbReference type="KEGG" id="hhg:XM38_014940"/>
<evidence type="ECO:0000259" key="1">
    <source>
        <dbReference type="Pfam" id="PF19306"/>
    </source>
</evidence>
<dbReference type="STRING" id="1641165.XM38_07760"/>
<evidence type="ECO:0000313" key="3">
    <source>
        <dbReference type="Proteomes" id="UP000191901"/>
    </source>
</evidence>
<dbReference type="OrthoDB" id="9774462at2"/>
<name>A0A1Z3HJQ3_9CYAN</name>
<proteinExistence type="predicted"/>
<feature type="domain" description="Helicase Lhr-like winged helix" evidence="1">
    <location>
        <begin position="15"/>
        <end position="83"/>
    </location>
</feature>
<dbReference type="EMBL" id="CP021983">
    <property type="protein sequence ID" value="ASC70554.1"/>
    <property type="molecule type" value="Genomic_DNA"/>
</dbReference>
<dbReference type="RefSeq" id="WP_080807324.1">
    <property type="nucleotide sequence ID" value="NZ_CP021983.2"/>
</dbReference>
<protein>
    <recommendedName>
        <fullName evidence="1">Helicase Lhr-like winged helix domain-containing protein</fullName>
    </recommendedName>
</protein>
<dbReference type="InterPro" id="IPR045628">
    <property type="entry name" value="Lhr_WH_dom"/>
</dbReference>
<organism evidence="2 3">
    <name type="scientific">Halomicronema hongdechloris C2206</name>
    <dbReference type="NCBI Taxonomy" id="1641165"/>
    <lineage>
        <taxon>Bacteria</taxon>
        <taxon>Bacillati</taxon>
        <taxon>Cyanobacteriota</taxon>
        <taxon>Cyanophyceae</taxon>
        <taxon>Nodosilineales</taxon>
        <taxon>Nodosilineaceae</taxon>
        <taxon>Halomicronema</taxon>
    </lineage>
</organism>
<dbReference type="AlphaFoldDB" id="A0A1Z3HJQ3"/>
<reference evidence="2 3" key="1">
    <citation type="journal article" date="2016" name="Biochim. Biophys. Acta">
        <title>Characterization of red-shifted phycobilisomes isolated from the chlorophyll f-containing cyanobacterium Halomicronema hongdechloris.</title>
        <authorList>
            <person name="Li Y."/>
            <person name="Lin Y."/>
            <person name="Garvey C.J."/>
            <person name="Birch D."/>
            <person name="Corkery R.W."/>
            <person name="Loughlin P.C."/>
            <person name="Scheer H."/>
            <person name="Willows R.D."/>
            <person name="Chen M."/>
        </authorList>
    </citation>
    <scope>NUCLEOTIDE SEQUENCE [LARGE SCALE GENOMIC DNA]</scope>
    <source>
        <strain evidence="2 3">C2206</strain>
    </source>
</reference>